<evidence type="ECO:0000256" key="2">
    <source>
        <dbReference type="ARBA" id="ARBA00008642"/>
    </source>
</evidence>
<feature type="active site" evidence="13">
    <location>
        <position position="114"/>
    </location>
</feature>
<evidence type="ECO:0000256" key="1">
    <source>
        <dbReference type="ARBA" id="ARBA00005194"/>
    </source>
</evidence>
<evidence type="ECO:0000256" key="7">
    <source>
        <dbReference type="ARBA" id="ARBA00022832"/>
    </source>
</evidence>
<feature type="domain" description="Beta-ketoacyl-[acyl-carrier-protein] synthase III C-terminal" evidence="14">
    <location>
        <begin position="238"/>
        <end position="325"/>
    </location>
</feature>
<evidence type="ECO:0000259" key="15">
    <source>
        <dbReference type="Pfam" id="PF08545"/>
    </source>
</evidence>
<keyword evidence="7 13" id="KW-0276">Fatty acid metabolism</keyword>
<dbReference type="SUPFAM" id="SSF53901">
    <property type="entry name" value="Thiolase-like"/>
    <property type="match status" value="1"/>
</dbReference>
<dbReference type="Pfam" id="PF08545">
    <property type="entry name" value="ACP_syn_III"/>
    <property type="match status" value="1"/>
</dbReference>
<evidence type="ECO:0000256" key="11">
    <source>
        <dbReference type="ARBA" id="ARBA00023315"/>
    </source>
</evidence>
<dbReference type="PANTHER" id="PTHR34069">
    <property type="entry name" value="3-OXOACYL-[ACYL-CARRIER-PROTEIN] SYNTHASE 3"/>
    <property type="match status" value="1"/>
</dbReference>
<evidence type="ECO:0000313" key="16">
    <source>
        <dbReference type="EMBL" id="AWM14113.1"/>
    </source>
</evidence>
<comment type="similarity">
    <text evidence="2 13">Belongs to the thiolase-like superfamily. FabH family.</text>
</comment>
<comment type="catalytic activity">
    <reaction evidence="12">
        <text>malonyl-[ACP] + acetyl-CoA + H(+) = 3-oxobutanoyl-[ACP] + CO2 + CoA</text>
        <dbReference type="Rhea" id="RHEA:12080"/>
        <dbReference type="Rhea" id="RHEA-COMP:9623"/>
        <dbReference type="Rhea" id="RHEA-COMP:9625"/>
        <dbReference type="ChEBI" id="CHEBI:15378"/>
        <dbReference type="ChEBI" id="CHEBI:16526"/>
        <dbReference type="ChEBI" id="CHEBI:57287"/>
        <dbReference type="ChEBI" id="CHEBI:57288"/>
        <dbReference type="ChEBI" id="CHEBI:78449"/>
        <dbReference type="ChEBI" id="CHEBI:78450"/>
        <dbReference type="EC" id="2.3.1.180"/>
    </reaction>
    <physiologicalReaction direction="left-to-right" evidence="12">
        <dbReference type="Rhea" id="RHEA:12081"/>
    </physiologicalReaction>
</comment>
<dbReference type="Pfam" id="PF08541">
    <property type="entry name" value="ACP_syn_III_C"/>
    <property type="match status" value="1"/>
</dbReference>
<dbReference type="EMBL" id="CP029463">
    <property type="protein sequence ID" value="AWM14113.1"/>
    <property type="molecule type" value="Genomic_DNA"/>
</dbReference>
<dbReference type="EC" id="2.3.1.180" evidence="3 13"/>
<evidence type="ECO:0000256" key="4">
    <source>
        <dbReference type="ARBA" id="ARBA00022490"/>
    </source>
</evidence>
<dbReference type="InterPro" id="IPR016039">
    <property type="entry name" value="Thiolase-like"/>
</dbReference>
<evidence type="ECO:0000259" key="14">
    <source>
        <dbReference type="Pfam" id="PF08541"/>
    </source>
</evidence>
<comment type="function">
    <text evidence="13">Catalyzes the condensation reaction of fatty acid synthesis by the addition to an acyl acceptor of two carbons from malonyl-ACP. Catalyzes the first condensation reaction which initiates fatty acid synthesis and may therefore play a role in governing the total rate of fatty acid production. Possesses both acetoacetyl-ACP synthase and acetyl transacylase activities. Its substrate specificity determines the biosynthesis of branched-chain and/or straight-chain of fatty acids.</text>
</comment>
<evidence type="ECO:0000256" key="6">
    <source>
        <dbReference type="ARBA" id="ARBA00022679"/>
    </source>
</evidence>
<dbReference type="OrthoDB" id="9815506at2"/>
<keyword evidence="4 13" id="KW-0963">Cytoplasm</keyword>
<feature type="active site" evidence="13">
    <location>
        <position position="254"/>
    </location>
</feature>
<dbReference type="CDD" id="cd00830">
    <property type="entry name" value="KAS_III"/>
    <property type="match status" value="1"/>
</dbReference>
<evidence type="ECO:0000256" key="3">
    <source>
        <dbReference type="ARBA" id="ARBA00012333"/>
    </source>
</evidence>
<dbReference type="KEGG" id="fse:DI487_09785"/>
<organism evidence="16 17">
    <name type="scientific">Flavobacterium sediminis</name>
    <dbReference type="NCBI Taxonomy" id="2201181"/>
    <lineage>
        <taxon>Bacteria</taxon>
        <taxon>Pseudomonadati</taxon>
        <taxon>Bacteroidota</taxon>
        <taxon>Flavobacteriia</taxon>
        <taxon>Flavobacteriales</taxon>
        <taxon>Flavobacteriaceae</taxon>
        <taxon>Flavobacterium</taxon>
    </lineage>
</organism>
<comment type="domain">
    <text evidence="13">The last Arg residue of the ACP-binding site is essential for the weak association between ACP/AcpP and FabH.</text>
</comment>
<dbReference type="NCBIfam" id="TIGR00747">
    <property type="entry name" value="fabH"/>
    <property type="match status" value="1"/>
</dbReference>
<keyword evidence="17" id="KW-1185">Reference proteome</keyword>
<dbReference type="GO" id="GO:0005737">
    <property type="term" value="C:cytoplasm"/>
    <property type="evidence" value="ECO:0007669"/>
    <property type="project" value="UniProtKB-SubCell"/>
</dbReference>
<gene>
    <name evidence="13" type="primary">fabH</name>
    <name evidence="16" type="ORF">DI487_09785</name>
</gene>
<dbReference type="GO" id="GO:0044550">
    <property type="term" value="P:secondary metabolite biosynthetic process"/>
    <property type="evidence" value="ECO:0007669"/>
    <property type="project" value="TreeGrafter"/>
</dbReference>
<dbReference type="NCBIfam" id="NF006829">
    <property type="entry name" value="PRK09352.1"/>
    <property type="match status" value="1"/>
</dbReference>
<evidence type="ECO:0000256" key="9">
    <source>
        <dbReference type="ARBA" id="ARBA00023160"/>
    </source>
</evidence>
<evidence type="ECO:0000256" key="13">
    <source>
        <dbReference type="HAMAP-Rule" id="MF_01815"/>
    </source>
</evidence>
<dbReference type="GO" id="GO:0004315">
    <property type="term" value="F:3-oxoacyl-[acyl-carrier-protein] synthase activity"/>
    <property type="evidence" value="ECO:0007669"/>
    <property type="project" value="InterPro"/>
</dbReference>
<dbReference type="InterPro" id="IPR004655">
    <property type="entry name" value="FabH"/>
</dbReference>
<evidence type="ECO:0000313" key="17">
    <source>
        <dbReference type="Proteomes" id="UP000245429"/>
    </source>
</evidence>
<dbReference type="UniPathway" id="UPA00094"/>
<dbReference type="InterPro" id="IPR013751">
    <property type="entry name" value="ACP_syn_III_N"/>
</dbReference>
<keyword evidence="10 13" id="KW-0511">Multifunctional enzyme</keyword>
<feature type="active site" evidence="13">
    <location>
        <position position="284"/>
    </location>
</feature>
<dbReference type="Proteomes" id="UP000245429">
    <property type="component" value="Chromosome"/>
</dbReference>
<dbReference type="Gene3D" id="3.40.47.10">
    <property type="match status" value="1"/>
</dbReference>
<dbReference type="GO" id="GO:0033818">
    <property type="term" value="F:beta-ketoacyl-acyl-carrier-protein synthase III activity"/>
    <property type="evidence" value="ECO:0007669"/>
    <property type="project" value="UniProtKB-UniRule"/>
</dbReference>
<dbReference type="FunFam" id="3.40.47.10:FF:000004">
    <property type="entry name" value="3-oxoacyl-[acyl-carrier-protein] synthase 3"/>
    <property type="match status" value="1"/>
</dbReference>
<proteinExistence type="inferred from homology"/>
<dbReference type="HAMAP" id="MF_01815">
    <property type="entry name" value="FabH"/>
    <property type="match status" value="1"/>
</dbReference>
<keyword evidence="8 13" id="KW-0443">Lipid metabolism</keyword>
<keyword evidence="5 13" id="KW-0444">Lipid biosynthesis</keyword>
<dbReference type="AlphaFoldDB" id="A0A2U8QVF8"/>
<keyword evidence="11 13" id="KW-0012">Acyltransferase</keyword>
<dbReference type="GO" id="GO:0006633">
    <property type="term" value="P:fatty acid biosynthetic process"/>
    <property type="evidence" value="ECO:0007669"/>
    <property type="project" value="UniProtKB-UniRule"/>
</dbReference>
<evidence type="ECO:0000256" key="10">
    <source>
        <dbReference type="ARBA" id="ARBA00023268"/>
    </source>
</evidence>
<evidence type="ECO:0000256" key="8">
    <source>
        <dbReference type="ARBA" id="ARBA00023098"/>
    </source>
</evidence>
<protein>
    <recommendedName>
        <fullName evidence="3 13">Beta-ketoacyl-[acyl-carrier-protein] synthase III</fullName>
        <shortName evidence="13">Beta-ketoacyl-ACP synthase III</shortName>
        <shortName evidence="13">KAS III</shortName>
        <ecNumber evidence="3 13">2.3.1.180</ecNumber>
    </recommendedName>
    <alternativeName>
        <fullName evidence="13">3-oxoacyl-[acyl-carrier-protein] synthase 3</fullName>
    </alternativeName>
    <alternativeName>
        <fullName evidence="13">3-oxoacyl-[acyl-carrier-protein] synthase III</fullName>
    </alternativeName>
</protein>
<feature type="domain" description="Beta-ketoacyl-[acyl-carrier-protein] synthase III N-terminal" evidence="15">
    <location>
        <begin position="108"/>
        <end position="186"/>
    </location>
</feature>
<evidence type="ECO:0000256" key="5">
    <source>
        <dbReference type="ARBA" id="ARBA00022516"/>
    </source>
</evidence>
<accession>A0A2U8QVF8</accession>
<dbReference type="RefSeq" id="WP_109569479.1">
    <property type="nucleotide sequence ID" value="NZ_CP029463.1"/>
</dbReference>
<name>A0A2U8QVF8_9FLAO</name>
<reference evidence="16 17" key="1">
    <citation type="submission" date="2018-05" db="EMBL/GenBank/DDBJ databases">
        <title>Flavobacterium sp. MEBiC07310.</title>
        <authorList>
            <person name="Baek K."/>
        </authorList>
    </citation>
    <scope>NUCLEOTIDE SEQUENCE [LARGE SCALE GENOMIC DNA]</scope>
    <source>
        <strain evidence="16 17">MEBiC07310</strain>
    </source>
</reference>
<comment type="subunit">
    <text evidence="13">Homodimer.</text>
</comment>
<dbReference type="InterPro" id="IPR013747">
    <property type="entry name" value="ACP_syn_III_C"/>
</dbReference>
<comment type="pathway">
    <text evidence="1 13">Lipid metabolism; fatty acid biosynthesis.</text>
</comment>
<feature type="region of interest" description="ACP-binding" evidence="13">
    <location>
        <begin position="255"/>
        <end position="259"/>
    </location>
</feature>
<sequence length="327" mass="35841">MRLNAKITALGGYVPPGIRTNAWLSDISDTSDEWILKRTGIRERRILANDLGTSDMVVEAVQNLLMKAEITVEEIACLIVATSTPDMPMPSTANIVCRKLGIKQTFGFDINAACSGFLYALSLGASLVESCRYKNVIVVGADKMSSVLNKYDRTTNILFGDGAAAVLLQSSTEKAGVMDSILEGNGEGMEFLNIEGGGSRYPASMETLLSKKHFIKQEGRVVFRNAIAKMVKVCRNLLEQNQLSIKDISWFVPHQANLRIIEAVGKELGIENEKILTNVQYYGNTTAATIPLCLWDYEATIKKGDLLLLTTFGAGFTWGATLIKWDI</sequence>
<comment type="subcellular location">
    <subcellularLocation>
        <location evidence="13">Cytoplasm</location>
    </subcellularLocation>
</comment>
<keyword evidence="9 13" id="KW-0275">Fatty acid biosynthesis</keyword>
<keyword evidence="6 13" id="KW-0808">Transferase</keyword>
<dbReference type="PANTHER" id="PTHR34069:SF2">
    <property type="entry name" value="BETA-KETOACYL-[ACYL-CARRIER-PROTEIN] SYNTHASE III"/>
    <property type="match status" value="1"/>
</dbReference>
<evidence type="ECO:0000256" key="12">
    <source>
        <dbReference type="ARBA" id="ARBA00051096"/>
    </source>
</evidence>